<organism evidence="1 2">
    <name type="scientific">Candidatus Kaiserbacteria bacterium CG10_big_fil_rev_8_21_14_0_10_51_14</name>
    <dbReference type="NCBI Taxonomy" id="1974610"/>
    <lineage>
        <taxon>Bacteria</taxon>
        <taxon>Candidatus Kaiseribacteriota</taxon>
    </lineage>
</organism>
<sequence>MLDFRFRFRLYKAGQLLSLVGLEPLVLARLLKTHSVNLLFELHPVPQAVGFVQVLQETM</sequence>
<dbReference type="AlphaFoldDB" id="A0A2H0UCM5"/>
<dbReference type="Proteomes" id="UP000231192">
    <property type="component" value="Unassembled WGS sequence"/>
</dbReference>
<evidence type="ECO:0000313" key="1">
    <source>
        <dbReference type="EMBL" id="PIR84151.1"/>
    </source>
</evidence>
<dbReference type="EMBL" id="PFBK01000002">
    <property type="protein sequence ID" value="PIR84151.1"/>
    <property type="molecule type" value="Genomic_DNA"/>
</dbReference>
<protein>
    <submittedName>
        <fullName evidence="1">Uncharacterized protein</fullName>
    </submittedName>
</protein>
<proteinExistence type="predicted"/>
<gene>
    <name evidence="1" type="ORF">COU18_00125</name>
</gene>
<accession>A0A2H0UCM5</accession>
<comment type="caution">
    <text evidence="1">The sequence shown here is derived from an EMBL/GenBank/DDBJ whole genome shotgun (WGS) entry which is preliminary data.</text>
</comment>
<evidence type="ECO:0000313" key="2">
    <source>
        <dbReference type="Proteomes" id="UP000231192"/>
    </source>
</evidence>
<name>A0A2H0UCM5_9BACT</name>
<reference evidence="2" key="1">
    <citation type="submission" date="2017-09" db="EMBL/GenBank/DDBJ databases">
        <title>Depth-based differentiation of microbial function through sediment-hosted aquifers and enrichment of novel symbionts in the deep terrestrial subsurface.</title>
        <authorList>
            <person name="Probst A.J."/>
            <person name="Ladd B."/>
            <person name="Jarett J.K."/>
            <person name="Geller-Mcgrath D.E."/>
            <person name="Sieber C.M.K."/>
            <person name="Emerson J.B."/>
            <person name="Anantharaman K."/>
            <person name="Thomas B.C."/>
            <person name="Malmstrom R."/>
            <person name="Stieglmeier M."/>
            <person name="Klingl A."/>
            <person name="Woyke T."/>
            <person name="Ryan C.M."/>
            <person name="Banfield J.F."/>
        </authorList>
    </citation>
    <scope>NUCLEOTIDE SEQUENCE [LARGE SCALE GENOMIC DNA]</scope>
</reference>